<accession>A0A1M6G4M3</accession>
<dbReference type="InterPro" id="IPR014721">
    <property type="entry name" value="Ribsml_uS5_D2-typ_fold_subgr"/>
</dbReference>
<evidence type="ECO:0000313" key="2">
    <source>
        <dbReference type="Proteomes" id="UP000184396"/>
    </source>
</evidence>
<dbReference type="AlphaFoldDB" id="A0A1M6G4M3"/>
<dbReference type="Gene3D" id="3.30.230.10">
    <property type="match status" value="1"/>
</dbReference>
<keyword evidence="1" id="KW-0808">Transferase</keyword>
<dbReference type="STRING" id="1178825.SAMN05216261_2603"/>
<protein>
    <submittedName>
        <fullName evidence="1">Mevalonate kinase</fullName>
    </submittedName>
</protein>
<sequence>MKSKTFYSHGKLLLSGEYVVLDGALALAIPTKFGQSLSIKPIEETKLVWQSFDENNEVWFENEFELNQFKPKNEDALSKRLSQILNATKNLNPEFLNTQQGFNIKTNLEFPKNWGLGTSSTLINNIAQWGNIDPFKLLDKTFGGSGYDIACAQNNNTITYQLHLNKSTNQVQIDKRVITEIDFNPIFKEQIYFVHLNKKQNSRDGIQHYHKNKVNTREAIEIINKMTLEMINSKSLEHFQNLMYEHETIISKLTNQIPLKEAMFHDFDGAIKSLGAWGGDFIMVASKINPQQYFKEKGFTTILPYKNMVF</sequence>
<keyword evidence="2" id="KW-1185">Reference proteome</keyword>
<dbReference type="NCBIfam" id="NF040656">
    <property type="entry name" value="GHMP_GYDIA"/>
    <property type="match status" value="1"/>
</dbReference>
<dbReference type="RefSeq" id="WP_019387943.1">
    <property type="nucleotide sequence ID" value="NZ_ALIH01000008.1"/>
</dbReference>
<reference evidence="1 2" key="1">
    <citation type="submission" date="2016-11" db="EMBL/GenBank/DDBJ databases">
        <authorList>
            <person name="Jaros S."/>
            <person name="Januszkiewicz K."/>
            <person name="Wedrychowicz H."/>
        </authorList>
    </citation>
    <scope>NUCLEOTIDE SEQUENCE [LARGE SCALE GENOMIC DNA]</scope>
    <source>
        <strain evidence="1 2">CGMCC 1.12213</strain>
    </source>
</reference>
<dbReference type="GO" id="GO:0016301">
    <property type="term" value="F:kinase activity"/>
    <property type="evidence" value="ECO:0007669"/>
    <property type="project" value="UniProtKB-KW"/>
</dbReference>
<gene>
    <name evidence="1" type="ORF">SAMN05216261_2603</name>
</gene>
<dbReference type="InterPro" id="IPR020568">
    <property type="entry name" value="Ribosomal_Su5_D2-typ_SF"/>
</dbReference>
<evidence type="ECO:0000313" key="1">
    <source>
        <dbReference type="EMBL" id="SHJ04955.1"/>
    </source>
</evidence>
<dbReference type="EMBL" id="FQYK01000007">
    <property type="protein sequence ID" value="SHJ04955.1"/>
    <property type="molecule type" value="Genomic_DNA"/>
</dbReference>
<name>A0A1M6G4M3_9FLAO</name>
<proteinExistence type="predicted"/>
<dbReference type="SUPFAM" id="SSF54211">
    <property type="entry name" value="Ribosomal protein S5 domain 2-like"/>
    <property type="match status" value="1"/>
</dbReference>
<dbReference type="InterPro" id="IPR047765">
    <property type="entry name" value="GHMP_GYDIA-like"/>
</dbReference>
<dbReference type="eggNOG" id="COG1577">
    <property type="taxonomic scope" value="Bacteria"/>
</dbReference>
<dbReference type="Proteomes" id="UP000184396">
    <property type="component" value="Unassembled WGS sequence"/>
</dbReference>
<organism evidence="1 2">
    <name type="scientific">Algibacter luteus</name>
    <dbReference type="NCBI Taxonomy" id="1178825"/>
    <lineage>
        <taxon>Bacteria</taxon>
        <taxon>Pseudomonadati</taxon>
        <taxon>Bacteroidota</taxon>
        <taxon>Flavobacteriia</taxon>
        <taxon>Flavobacteriales</taxon>
        <taxon>Flavobacteriaceae</taxon>
        <taxon>Algibacter</taxon>
    </lineage>
</organism>
<keyword evidence="1" id="KW-0418">Kinase</keyword>
<dbReference type="OrthoDB" id="5288719at2"/>